<evidence type="ECO:0000313" key="1">
    <source>
        <dbReference type="EMBL" id="CAB5069064.1"/>
    </source>
</evidence>
<reference evidence="1" key="1">
    <citation type="submission" date="2020-05" db="EMBL/GenBank/DDBJ databases">
        <authorList>
            <person name="Chiriac C."/>
            <person name="Salcher M."/>
            <person name="Ghai R."/>
            <person name="Kavagutti S V."/>
        </authorList>
    </citation>
    <scope>NUCLEOTIDE SEQUENCE</scope>
</reference>
<accession>A0A6J7URK2</accession>
<dbReference type="AlphaFoldDB" id="A0A6J7URK2"/>
<sequence>MARRAGAALTDDVLDLASHCFQRDAEGLQGFCGNTLALMNEAKKDVLRPDVRVVEQTRFLLRQHHNPPGSISESFEHKTECIGGVSRLLSGINLRVFGGIREYSGNFYAGSRLRKGRWSYES</sequence>
<protein>
    <submittedName>
        <fullName evidence="1">Unannotated protein</fullName>
    </submittedName>
</protein>
<name>A0A6J7URK2_9ZZZZ</name>
<organism evidence="1">
    <name type="scientific">freshwater metagenome</name>
    <dbReference type="NCBI Taxonomy" id="449393"/>
    <lineage>
        <taxon>unclassified sequences</taxon>
        <taxon>metagenomes</taxon>
        <taxon>ecological metagenomes</taxon>
    </lineage>
</organism>
<gene>
    <name evidence="1" type="ORF">UFOPK4306_02665</name>
</gene>
<proteinExistence type="predicted"/>
<dbReference type="EMBL" id="CAFBQP010000192">
    <property type="protein sequence ID" value="CAB5069064.1"/>
    <property type="molecule type" value="Genomic_DNA"/>
</dbReference>